<reference evidence="1 2" key="1">
    <citation type="journal article" date="2013" name="BMC Genomics">
        <title>Comparative genomics of Campylobacter concisus isolates reveals genetic diversity and provides insights into disease association.</title>
        <authorList>
            <person name="Deshpande N.P."/>
            <person name="Kaakoush N.O."/>
            <person name="Wilkins M.R."/>
            <person name="Mitchell H.M."/>
        </authorList>
    </citation>
    <scope>NUCLEOTIDE SEQUENCE [LARGE SCALE GENOMIC DNA]</scope>
    <source>
        <strain evidence="1 2">UNSWCS</strain>
    </source>
</reference>
<comment type="caution">
    <text evidence="1">The sequence shown here is derived from an EMBL/GenBank/DDBJ whole genome shotgun (WGS) entry which is preliminary data.</text>
</comment>
<sequence>MTFCVLLNFANFSQKRLKWLSFFGSQKVNFSGYFNRILAIIAQI</sequence>
<evidence type="ECO:0000313" key="2">
    <source>
        <dbReference type="Proteomes" id="UP000016620"/>
    </source>
</evidence>
<gene>
    <name evidence="1" type="ORF">UNSWCS_1206</name>
</gene>
<organism evidence="1 2">
    <name type="scientific">Campylobacter concisus UNSWCS</name>
    <dbReference type="NCBI Taxonomy" id="1242968"/>
    <lineage>
        <taxon>Bacteria</taxon>
        <taxon>Pseudomonadati</taxon>
        <taxon>Campylobacterota</taxon>
        <taxon>Epsilonproteobacteria</taxon>
        <taxon>Campylobacterales</taxon>
        <taxon>Campylobacteraceae</taxon>
        <taxon>Campylobacter</taxon>
    </lineage>
</organism>
<name>U2GRL8_9BACT</name>
<dbReference type="EMBL" id="ANNG01000004">
    <property type="protein sequence ID" value="ERJ30714.1"/>
    <property type="molecule type" value="Genomic_DNA"/>
</dbReference>
<dbReference type="AlphaFoldDB" id="U2GRL8"/>
<dbReference type="Proteomes" id="UP000016620">
    <property type="component" value="Unassembled WGS sequence"/>
</dbReference>
<protein>
    <submittedName>
        <fullName evidence="1">Uncharacterized protein</fullName>
    </submittedName>
</protein>
<accession>U2GRL8</accession>
<proteinExistence type="predicted"/>
<evidence type="ECO:0000313" key="1">
    <source>
        <dbReference type="EMBL" id="ERJ30714.1"/>
    </source>
</evidence>
<dbReference type="PATRIC" id="fig|1242968.3.peg.136"/>